<feature type="domain" description="SUF system FeS cluster assembly SufBD core" evidence="2">
    <location>
        <begin position="141"/>
        <end position="368"/>
    </location>
</feature>
<keyword evidence="4" id="KW-1185">Reference proteome</keyword>
<dbReference type="InterPro" id="IPR055346">
    <property type="entry name" value="Fe-S_cluster_assembly_SufBD"/>
</dbReference>
<proteinExistence type="inferred from homology"/>
<evidence type="ECO:0000259" key="2">
    <source>
        <dbReference type="Pfam" id="PF01458"/>
    </source>
</evidence>
<dbReference type="Pfam" id="PF01458">
    <property type="entry name" value="SUFBD_core"/>
    <property type="match status" value="1"/>
</dbReference>
<dbReference type="InterPro" id="IPR000825">
    <property type="entry name" value="SUF_FeS_clus_asmbl_SufBD_core"/>
</dbReference>
<dbReference type="RefSeq" id="WP_386410102.1">
    <property type="nucleotide sequence ID" value="NZ_JBHSZO010000001.1"/>
</dbReference>
<reference evidence="4" key="1">
    <citation type="journal article" date="2019" name="Int. J. Syst. Evol. Microbiol.">
        <title>The Global Catalogue of Microorganisms (GCM) 10K type strain sequencing project: providing services to taxonomists for standard genome sequencing and annotation.</title>
        <authorList>
            <consortium name="The Broad Institute Genomics Platform"/>
            <consortium name="The Broad Institute Genome Sequencing Center for Infectious Disease"/>
            <person name="Wu L."/>
            <person name="Ma J."/>
        </authorList>
    </citation>
    <scope>NUCLEOTIDE SEQUENCE [LARGE SCALE GENOMIC DNA]</scope>
    <source>
        <strain evidence="4">CGMCC 1.13681</strain>
    </source>
</reference>
<dbReference type="EMBL" id="JBHSZO010000001">
    <property type="protein sequence ID" value="MFC7216569.1"/>
    <property type="molecule type" value="Genomic_DNA"/>
</dbReference>
<evidence type="ECO:0000313" key="4">
    <source>
        <dbReference type="Proteomes" id="UP001596413"/>
    </source>
</evidence>
<sequence>MADVHNTPAGATTSGSITSGPVAVAAESTVATRMSAPPSFDVADFPVPHGREEEWRFTPLERLKGLHDGSATADGSMKVTVDAPEGVTVESVGREDARLGQAGKPVDRVAAQAYSSFEKATVVSVPKDTVLTEPIRLALHGEGGTTFGHTVFDIGAFAEVAIVVDHTGDAVRAANVDFVIGDGAKVAFVSVQDWDASAVHVSQHNALVGRDASFKSVVVTFGGDTVRIQPRVTYAGPGGEAELYGLYFTDAGQHQEHRLFVDHEAPHCRSHVTYKGALQGQDAHAVWIGDVLIRKSAEGTETYELNRNLVLTDGARVDSVPNLEIETGEIVGAGHASATGRFDDEQLFYLMARGIPQGEARRLVVRGFFTELVQQIGIPDVRERLLRKIETELEASDS</sequence>
<dbReference type="Proteomes" id="UP001596413">
    <property type="component" value="Unassembled WGS sequence"/>
</dbReference>
<gene>
    <name evidence="3" type="primary">sufD</name>
    <name evidence="3" type="ORF">ACFQLX_00050</name>
</gene>
<protein>
    <submittedName>
        <fullName evidence="3">Fe-S cluster assembly protein SufD</fullName>
    </submittedName>
</protein>
<accession>A0ABW2GC53</accession>
<evidence type="ECO:0000313" key="3">
    <source>
        <dbReference type="EMBL" id="MFC7216569.1"/>
    </source>
</evidence>
<evidence type="ECO:0000256" key="1">
    <source>
        <dbReference type="ARBA" id="ARBA00043967"/>
    </source>
</evidence>
<dbReference type="PANTHER" id="PTHR43575">
    <property type="entry name" value="PROTEIN ABCI7, CHLOROPLASTIC"/>
    <property type="match status" value="1"/>
</dbReference>
<dbReference type="InterPro" id="IPR011542">
    <property type="entry name" value="SUF_FeS_clus_asmbl_SufD"/>
</dbReference>
<comment type="similarity">
    <text evidence="1">Belongs to the iron-sulfur cluster assembly SufBD family.</text>
</comment>
<organism evidence="3 4">
    <name type="scientific">Streptomyces polyrhachis</name>
    <dbReference type="NCBI Taxonomy" id="1282885"/>
    <lineage>
        <taxon>Bacteria</taxon>
        <taxon>Bacillati</taxon>
        <taxon>Actinomycetota</taxon>
        <taxon>Actinomycetes</taxon>
        <taxon>Kitasatosporales</taxon>
        <taxon>Streptomycetaceae</taxon>
        <taxon>Streptomyces</taxon>
    </lineage>
</organism>
<dbReference type="NCBIfam" id="TIGR01981">
    <property type="entry name" value="sufD"/>
    <property type="match status" value="1"/>
</dbReference>
<comment type="caution">
    <text evidence="3">The sequence shown here is derived from an EMBL/GenBank/DDBJ whole genome shotgun (WGS) entry which is preliminary data.</text>
</comment>
<dbReference type="InterPro" id="IPR037284">
    <property type="entry name" value="SUF_FeS_clus_asmbl_SufBD_sf"/>
</dbReference>
<name>A0ABW2GC53_9ACTN</name>
<dbReference type="PANTHER" id="PTHR43575:SF1">
    <property type="entry name" value="PROTEIN ABCI7, CHLOROPLASTIC"/>
    <property type="match status" value="1"/>
</dbReference>
<dbReference type="SUPFAM" id="SSF101960">
    <property type="entry name" value="Stabilizer of iron transporter SufD"/>
    <property type="match status" value="1"/>
</dbReference>